<dbReference type="GO" id="GO:0009307">
    <property type="term" value="P:DNA restriction-modification system"/>
    <property type="evidence" value="ECO:0007669"/>
    <property type="project" value="InterPro"/>
</dbReference>
<name>A0A2X2CI36_PSELU</name>
<dbReference type="PANTHER" id="PTHR30015">
    <property type="entry name" value="MRR RESTRICTION SYSTEM PROTEIN"/>
    <property type="match status" value="1"/>
</dbReference>
<dbReference type="Proteomes" id="UP000626180">
    <property type="component" value="Unassembled WGS sequence"/>
</dbReference>
<dbReference type="EMBL" id="JADMCD010000009">
    <property type="protein sequence ID" value="MBF8642412.1"/>
    <property type="molecule type" value="Genomic_DNA"/>
</dbReference>
<gene>
    <name evidence="2" type="ORF">IRZ65_17175</name>
    <name evidence="3" type="ORF">NCTC11842_02531</name>
</gene>
<dbReference type="Gene3D" id="3.40.1350.10">
    <property type="match status" value="1"/>
</dbReference>
<keyword evidence="2" id="KW-0540">Nuclease</keyword>
<dbReference type="Proteomes" id="UP000250443">
    <property type="component" value="Unassembled WGS sequence"/>
</dbReference>
<evidence type="ECO:0000313" key="3">
    <source>
        <dbReference type="EMBL" id="SPZ07827.1"/>
    </source>
</evidence>
<dbReference type="EMBL" id="UAUF01000012">
    <property type="protein sequence ID" value="SPZ07827.1"/>
    <property type="molecule type" value="Genomic_DNA"/>
</dbReference>
<dbReference type="PANTHER" id="PTHR30015:SF7">
    <property type="entry name" value="TYPE IV METHYL-DIRECTED RESTRICTION ENZYME ECOKMRR"/>
    <property type="match status" value="1"/>
</dbReference>
<accession>A0A2X2CI36</accession>
<dbReference type="GO" id="GO:0015666">
    <property type="term" value="F:restriction endodeoxyribonuclease activity"/>
    <property type="evidence" value="ECO:0007669"/>
    <property type="project" value="TreeGrafter"/>
</dbReference>
<reference evidence="3 4" key="1">
    <citation type="submission" date="2018-06" db="EMBL/GenBank/DDBJ databases">
        <authorList>
            <consortium name="Pathogen Informatics"/>
            <person name="Doyle S."/>
        </authorList>
    </citation>
    <scope>NUCLEOTIDE SEQUENCE [LARGE SCALE GENOMIC DNA]</scope>
    <source>
        <strain evidence="3 4">NCTC11842</strain>
    </source>
</reference>
<evidence type="ECO:0000259" key="1">
    <source>
        <dbReference type="Pfam" id="PF04471"/>
    </source>
</evidence>
<evidence type="ECO:0000313" key="5">
    <source>
        <dbReference type="Proteomes" id="UP000626180"/>
    </source>
</evidence>
<reference evidence="2 5" key="2">
    <citation type="submission" date="2020-10" db="EMBL/GenBank/DDBJ databases">
        <title>Genome sequences of Pseudomonas isolates.</title>
        <authorList>
            <person name="Wessels L."/>
            <person name="Reich F."/>
            <person name="Hammerl J."/>
        </authorList>
    </citation>
    <scope>NUCLEOTIDE SEQUENCE [LARGE SCALE GENOMIC DNA]</scope>
    <source>
        <strain evidence="2 5">20-MO00624-0</strain>
    </source>
</reference>
<sequence length="323" mass="36385">MNQAWKIEVEGRALNEALRRGIIALGWPKLGDLRAYPDEKAIKIKLSEYTTQHSESMLDTWASALKTLTHDIRVGDALVVYDHRTRQYWLGHVTGGYSYDPRECEEWPNLRQVRWYAQIPRAQLSVKARNALSAVQGCQLRQEIWQQLDSLSRGDFQPGEQEADTILSVRQDMEAQARELIADRLDRLSEAQIIQLVSGLVRAMGFITKQPPASNGSLAIEASLDGLGLHPPHVKVQVQHRQGAVGGETLRELLNCLKADDKGIFVSTCGFSQEAIYEAERAGQLVALMDMDQLVDMLLVHYESLDLELKSLIPLTRIYWPAS</sequence>
<dbReference type="InterPro" id="IPR007560">
    <property type="entry name" value="Restrct_endonuc_IV_Mrr"/>
</dbReference>
<keyword evidence="2" id="KW-0255">Endonuclease</keyword>
<dbReference type="RefSeq" id="WP_010794740.1">
    <property type="nucleotide sequence ID" value="NZ_FQYS01000009.1"/>
</dbReference>
<dbReference type="GO" id="GO:0043590">
    <property type="term" value="C:bacterial nucleoid"/>
    <property type="evidence" value="ECO:0007669"/>
    <property type="project" value="TreeGrafter"/>
</dbReference>
<dbReference type="InterPro" id="IPR052906">
    <property type="entry name" value="Type_IV_Methyl-Rstrct_Enzyme"/>
</dbReference>
<keyword evidence="2" id="KW-0378">Hydrolase</keyword>
<organism evidence="3 4">
    <name type="scientific">Pseudomonas luteola</name>
    <dbReference type="NCBI Taxonomy" id="47886"/>
    <lineage>
        <taxon>Bacteria</taxon>
        <taxon>Pseudomonadati</taxon>
        <taxon>Pseudomonadota</taxon>
        <taxon>Gammaproteobacteria</taxon>
        <taxon>Pseudomonadales</taxon>
        <taxon>Pseudomonadaceae</taxon>
        <taxon>Pseudomonas</taxon>
    </lineage>
</organism>
<dbReference type="AlphaFoldDB" id="A0A2X2CI36"/>
<dbReference type="InterPro" id="IPR011856">
    <property type="entry name" value="tRNA_endonuc-like_dom_sf"/>
</dbReference>
<dbReference type="GO" id="GO:0003677">
    <property type="term" value="F:DNA binding"/>
    <property type="evidence" value="ECO:0007669"/>
    <property type="project" value="InterPro"/>
</dbReference>
<feature type="domain" description="Restriction endonuclease type IV Mrr" evidence="1">
    <location>
        <begin position="185"/>
        <end position="298"/>
    </location>
</feature>
<dbReference type="Pfam" id="PF04471">
    <property type="entry name" value="Mrr_cat"/>
    <property type="match status" value="1"/>
</dbReference>
<keyword evidence="5" id="KW-1185">Reference proteome</keyword>
<evidence type="ECO:0000313" key="2">
    <source>
        <dbReference type="EMBL" id="MBF8642412.1"/>
    </source>
</evidence>
<evidence type="ECO:0000313" key="4">
    <source>
        <dbReference type="Proteomes" id="UP000250443"/>
    </source>
</evidence>
<protein>
    <submittedName>
        <fullName evidence="2">Restriction endonuclease</fullName>
    </submittedName>
</protein>
<proteinExistence type="predicted"/>